<gene>
    <name evidence="2" type="primary">Y531</name>
    <name evidence="3" type="ORF">SSLN_LOCUS4577</name>
    <name evidence="2" type="ORF">TR86898</name>
</gene>
<evidence type="ECO:0000313" key="2">
    <source>
        <dbReference type="EMBL" id="JAP42895.1"/>
    </source>
</evidence>
<dbReference type="EMBL" id="GEEE01020330">
    <property type="protein sequence ID" value="JAP42895.1"/>
    <property type="molecule type" value="Transcribed_RNA"/>
</dbReference>
<accession>A0A0X3NTJ1</accession>
<dbReference type="OrthoDB" id="843225at2759"/>
<reference evidence="2" key="1">
    <citation type="submission" date="2016-01" db="EMBL/GenBank/DDBJ databases">
        <title>Reference transcriptome for the parasite Schistocephalus solidus: insights into the molecular evolution of parasitism.</title>
        <authorList>
            <person name="Hebert F.O."/>
            <person name="Grambauer S."/>
            <person name="Barber I."/>
            <person name="Landry C.R."/>
            <person name="Aubin-Horth N."/>
        </authorList>
    </citation>
    <scope>NUCLEOTIDE SEQUENCE</scope>
</reference>
<keyword evidence="4" id="KW-1185">Reference proteome</keyword>
<name>A0A0X3NTJ1_SCHSO</name>
<feature type="domain" description="UspA" evidence="1">
    <location>
        <begin position="2"/>
        <end position="151"/>
    </location>
</feature>
<dbReference type="WBParaSite" id="SSLN_0000473201-mRNA-1">
    <property type="protein sequence ID" value="SSLN_0000473201-mRNA-1"/>
    <property type="gene ID" value="SSLN_0000473201"/>
</dbReference>
<organism evidence="2">
    <name type="scientific">Schistocephalus solidus</name>
    <name type="common">Tapeworm</name>
    <dbReference type="NCBI Taxonomy" id="70667"/>
    <lineage>
        <taxon>Eukaryota</taxon>
        <taxon>Metazoa</taxon>
        <taxon>Spiralia</taxon>
        <taxon>Lophotrochozoa</taxon>
        <taxon>Platyhelminthes</taxon>
        <taxon>Cestoda</taxon>
        <taxon>Eucestoda</taxon>
        <taxon>Diphyllobothriidea</taxon>
        <taxon>Diphyllobothriidae</taxon>
        <taxon>Schistocephalus</taxon>
    </lineage>
</organism>
<protein>
    <submittedName>
        <fullName evidence="2 5">Universal stress protein MJ0531</fullName>
    </submittedName>
</protein>
<dbReference type="PRINTS" id="PR01438">
    <property type="entry name" value="UNVRSLSTRESS"/>
</dbReference>
<evidence type="ECO:0000313" key="5">
    <source>
        <dbReference type="WBParaSite" id="SSLN_0000473201-mRNA-1"/>
    </source>
</evidence>
<sequence length="169" mass="18781">MPRRYLLPIDGSDNCKHAARFYLENLKQDDDVLLFVHVIEPSYSSPAVSLTKDNAHAMVGAMTKSMQESMEAGKLLGQRYMSWAKEHDLQSKAFVHVDPKPGVAILKAAEERQADHIIIGSRGLNALGRSLLGSVSNYIVHHSTIPVTVVPSKPEERAEVKGVRRFSLY</sequence>
<dbReference type="Proteomes" id="UP000275846">
    <property type="component" value="Unassembled WGS sequence"/>
</dbReference>
<evidence type="ECO:0000259" key="1">
    <source>
        <dbReference type="Pfam" id="PF00582"/>
    </source>
</evidence>
<dbReference type="InterPro" id="IPR006015">
    <property type="entry name" value="Universal_stress_UspA"/>
</dbReference>
<reference evidence="5" key="2">
    <citation type="submission" date="2016-06" db="UniProtKB">
        <authorList>
            <consortium name="WormBaseParasite"/>
        </authorList>
    </citation>
    <scope>IDENTIFICATION</scope>
</reference>
<evidence type="ECO:0000313" key="4">
    <source>
        <dbReference type="Proteomes" id="UP000275846"/>
    </source>
</evidence>
<dbReference type="InterPro" id="IPR014729">
    <property type="entry name" value="Rossmann-like_a/b/a_fold"/>
</dbReference>
<dbReference type="PANTHER" id="PTHR46989:SF3">
    <property type="entry name" value="USPA DOMAIN-CONTAINING PROTEIN"/>
    <property type="match status" value="1"/>
</dbReference>
<dbReference type="SUPFAM" id="SSF52402">
    <property type="entry name" value="Adenine nucleotide alpha hydrolases-like"/>
    <property type="match status" value="1"/>
</dbReference>
<dbReference type="InterPro" id="IPR006016">
    <property type="entry name" value="UspA"/>
</dbReference>
<proteinExistence type="predicted"/>
<evidence type="ECO:0000313" key="3">
    <source>
        <dbReference type="EMBL" id="VDL90962.1"/>
    </source>
</evidence>
<dbReference type="Pfam" id="PF00582">
    <property type="entry name" value="Usp"/>
    <property type="match status" value="1"/>
</dbReference>
<reference evidence="3 4" key="3">
    <citation type="submission" date="2018-11" db="EMBL/GenBank/DDBJ databases">
        <authorList>
            <consortium name="Pathogen Informatics"/>
        </authorList>
    </citation>
    <scope>NUCLEOTIDE SEQUENCE [LARGE SCALE GENOMIC DNA]</scope>
    <source>
        <strain evidence="3 4">NST_G2</strain>
    </source>
</reference>
<dbReference type="PANTHER" id="PTHR46989">
    <property type="entry name" value="USP DOMAIN-CONTAINING PROTEIN"/>
    <property type="match status" value="1"/>
</dbReference>
<dbReference type="EMBL" id="UYSU01032917">
    <property type="protein sequence ID" value="VDL90962.1"/>
    <property type="molecule type" value="Genomic_DNA"/>
</dbReference>
<dbReference type="AlphaFoldDB" id="A0A0X3NTJ1"/>
<dbReference type="Gene3D" id="3.40.50.620">
    <property type="entry name" value="HUPs"/>
    <property type="match status" value="1"/>
</dbReference>
<dbReference type="CDD" id="cd23659">
    <property type="entry name" value="USP_At3g01520-like"/>
    <property type="match status" value="1"/>
</dbReference>